<accession>A0A558QUY2</accession>
<dbReference type="Pfam" id="PF00440">
    <property type="entry name" value="TetR_N"/>
    <property type="match status" value="1"/>
</dbReference>
<organism evidence="7 8">
    <name type="scientific">Alterirhizorhabdus solaris</name>
    <dbReference type="NCBI Taxonomy" id="2529389"/>
    <lineage>
        <taxon>Bacteria</taxon>
        <taxon>Pseudomonadati</taxon>
        <taxon>Pseudomonadota</taxon>
        <taxon>Alphaproteobacteria</taxon>
        <taxon>Sphingomonadales</taxon>
        <taxon>Rhizorhabdaceae</taxon>
        <taxon>Alterirhizorhabdus</taxon>
    </lineage>
</organism>
<evidence type="ECO:0000256" key="1">
    <source>
        <dbReference type="ARBA" id="ARBA00023015"/>
    </source>
</evidence>
<feature type="compositionally biased region" description="Low complexity" evidence="5">
    <location>
        <begin position="23"/>
        <end position="35"/>
    </location>
</feature>
<proteinExistence type="predicted"/>
<keyword evidence="3" id="KW-0804">Transcription</keyword>
<feature type="domain" description="HTH tetR-type" evidence="6">
    <location>
        <begin position="38"/>
        <end position="98"/>
    </location>
</feature>
<dbReference type="PROSITE" id="PS50977">
    <property type="entry name" value="HTH_TETR_2"/>
    <property type="match status" value="1"/>
</dbReference>
<evidence type="ECO:0000259" key="6">
    <source>
        <dbReference type="PROSITE" id="PS50977"/>
    </source>
</evidence>
<dbReference type="InterPro" id="IPR050109">
    <property type="entry name" value="HTH-type_TetR-like_transc_reg"/>
</dbReference>
<keyword evidence="8" id="KW-1185">Reference proteome</keyword>
<evidence type="ECO:0000256" key="4">
    <source>
        <dbReference type="PROSITE-ProRule" id="PRU00335"/>
    </source>
</evidence>
<dbReference type="SUPFAM" id="SSF46689">
    <property type="entry name" value="Homeodomain-like"/>
    <property type="match status" value="1"/>
</dbReference>
<dbReference type="GO" id="GO:0003700">
    <property type="term" value="F:DNA-binding transcription factor activity"/>
    <property type="evidence" value="ECO:0007669"/>
    <property type="project" value="TreeGrafter"/>
</dbReference>
<sequence>MSPPASRASSRTALPDSAAAETPAPARGRSRAAQQRAHDTRAALLTTARRLFGTDGFHATGTTDIVAEAKVTRGALYHHFRNKEELFEIVHRAVTLEISEEAQAATAAMTGHTLQRAMATLRVYLDLLATRRDIQRILLIDGPVVLGWERWRALRSEFAYAGWVQTLSLLAEQGRIVAVPIEPMAQIILAAVDEAALAVAHADDPAKTLEDMARALTLLIGGLVDTRHAPGPA</sequence>
<evidence type="ECO:0000313" key="8">
    <source>
        <dbReference type="Proteomes" id="UP000318681"/>
    </source>
</evidence>
<dbReference type="Pfam" id="PF21351">
    <property type="entry name" value="TetR_C_41"/>
    <property type="match status" value="1"/>
</dbReference>
<dbReference type="PANTHER" id="PTHR30055:SF234">
    <property type="entry name" value="HTH-TYPE TRANSCRIPTIONAL REGULATOR BETI"/>
    <property type="match status" value="1"/>
</dbReference>
<keyword evidence="2 4" id="KW-0238">DNA-binding</keyword>
<dbReference type="Proteomes" id="UP000318681">
    <property type="component" value="Unassembled WGS sequence"/>
</dbReference>
<dbReference type="GO" id="GO:0000976">
    <property type="term" value="F:transcription cis-regulatory region binding"/>
    <property type="evidence" value="ECO:0007669"/>
    <property type="project" value="TreeGrafter"/>
</dbReference>
<evidence type="ECO:0000313" key="7">
    <source>
        <dbReference type="EMBL" id="TVV70956.1"/>
    </source>
</evidence>
<keyword evidence="1" id="KW-0805">Transcription regulation</keyword>
<protein>
    <submittedName>
        <fullName evidence="7">TetR family transcriptional regulator</fullName>
    </submittedName>
</protein>
<dbReference type="InterPro" id="IPR049484">
    <property type="entry name" value="Rv0078-like_C"/>
</dbReference>
<evidence type="ECO:0000256" key="3">
    <source>
        <dbReference type="ARBA" id="ARBA00023163"/>
    </source>
</evidence>
<dbReference type="InterPro" id="IPR009057">
    <property type="entry name" value="Homeodomain-like_sf"/>
</dbReference>
<dbReference type="InterPro" id="IPR001647">
    <property type="entry name" value="HTH_TetR"/>
</dbReference>
<feature type="compositionally biased region" description="Low complexity" evidence="5">
    <location>
        <begin position="1"/>
        <end position="11"/>
    </location>
</feature>
<comment type="caution">
    <text evidence="7">The sequence shown here is derived from an EMBL/GenBank/DDBJ whole genome shotgun (WGS) entry which is preliminary data.</text>
</comment>
<dbReference type="PRINTS" id="PR00455">
    <property type="entry name" value="HTHTETR"/>
</dbReference>
<dbReference type="Gene3D" id="1.10.357.10">
    <property type="entry name" value="Tetracycline Repressor, domain 2"/>
    <property type="match status" value="1"/>
</dbReference>
<gene>
    <name evidence="7" type="ORF">FOY91_17900</name>
</gene>
<evidence type="ECO:0000256" key="2">
    <source>
        <dbReference type="ARBA" id="ARBA00023125"/>
    </source>
</evidence>
<reference evidence="7 8" key="1">
    <citation type="submission" date="2019-07" db="EMBL/GenBank/DDBJ databases">
        <title>Sphingomonas solaris sp. nov., isolated from a solar panel from Boston, Massachusetts.</title>
        <authorList>
            <person name="Tanner K."/>
            <person name="Pascual J."/>
            <person name="Mancuso C."/>
            <person name="Pereto J."/>
            <person name="Khalil A."/>
            <person name="Vilanova C."/>
        </authorList>
    </citation>
    <scope>NUCLEOTIDE SEQUENCE [LARGE SCALE GENOMIC DNA]</scope>
    <source>
        <strain evidence="7 8">R4DWN</strain>
    </source>
</reference>
<dbReference type="PANTHER" id="PTHR30055">
    <property type="entry name" value="HTH-TYPE TRANSCRIPTIONAL REGULATOR RUTR"/>
    <property type="match status" value="1"/>
</dbReference>
<dbReference type="AlphaFoldDB" id="A0A558QUY2"/>
<evidence type="ECO:0000256" key="5">
    <source>
        <dbReference type="SAM" id="MobiDB-lite"/>
    </source>
</evidence>
<dbReference type="EMBL" id="VNIM01000102">
    <property type="protein sequence ID" value="TVV70956.1"/>
    <property type="molecule type" value="Genomic_DNA"/>
</dbReference>
<name>A0A558QUY2_9SPHN</name>
<dbReference type="OrthoDB" id="9795242at2"/>
<feature type="region of interest" description="Disordered" evidence="5">
    <location>
        <begin position="1"/>
        <end position="38"/>
    </location>
</feature>
<feature type="DNA-binding region" description="H-T-H motif" evidence="4">
    <location>
        <begin position="61"/>
        <end position="80"/>
    </location>
</feature>